<keyword evidence="3" id="KW-1185">Reference proteome</keyword>
<reference evidence="2 3" key="1">
    <citation type="submission" date="2020-01" db="EMBL/GenBank/DDBJ databases">
        <title>Paenibacillus sp. nov., isolated from tomato rhizosphere.</title>
        <authorList>
            <person name="Weon H.-Y."/>
            <person name="Lee S.A."/>
        </authorList>
    </citation>
    <scope>NUCLEOTIDE SEQUENCE [LARGE SCALE GENOMIC DNA]</scope>
    <source>
        <strain evidence="2 3">12200R-189</strain>
    </source>
</reference>
<dbReference type="InterPro" id="IPR016181">
    <property type="entry name" value="Acyl_CoA_acyltransferase"/>
</dbReference>
<dbReference type="PANTHER" id="PTHR43792">
    <property type="entry name" value="GNAT FAMILY, PUTATIVE (AFU_ORTHOLOGUE AFUA_3G00765)-RELATED-RELATED"/>
    <property type="match status" value="1"/>
</dbReference>
<organism evidence="2 3">
    <name type="scientific">Paenibacillus lycopersici</name>
    <dbReference type="NCBI Taxonomy" id="2704462"/>
    <lineage>
        <taxon>Bacteria</taxon>
        <taxon>Bacillati</taxon>
        <taxon>Bacillota</taxon>
        <taxon>Bacilli</taxon>
        <taxon>Bacillales</taxon>
        <taxon>Paenibacillaceae</taxon>
        <taxon>Paenibacillus</taxon>
    </lineage>
</organism>
<evidence type="ECO:0000313" key="3">
    <source>
        <dbReference type="Proteomes" id="UP000476064"/>
    </source>
</evidence>
<dbReference type="SUPFAM" id="SSF55729">
    <property type="entry name" value="Acyl-CoA N-acyltransferases (Nat)"/>
    <property type="match status" value="1"/>
</dbReference>
<dbReference type="KEGG" id="plyc:GXP70_26115"/>
<gene>
    <name evidence="2" type="ORF">GXP70_26115</name>
</gene>
<dbReference type="RefSeq" id="WP_162359530.1">
    <property type="nucleotide sequence ID" value="NZ_CP048209.1"/>
</dbReference>
<dbReference type="Gene3D" id="3.40.630.30">
    <property type="match status" value="1"/>
</dbReference>
<dbReference type="GO" id="GO:0005737">
    <property type="term" value="C:cytoplasm"/>
    <property type="evidence" value="ECO:0007669"/>
    <property type="project" value="TreeGrafter"/>
</dbReference>
<name>A0A6C0G6G7_9BACL</name>
<dbReference type="PROSITE" id="PS51186">
    <property type="entry name" value="GNAT"/>
    <property type="match status" value="1"/>
</dbReference>
<dbReference type="GO" id="GO:0008999">
    <property type="term" value="F:protein-N-terminal-alanine acetyltransferase activity"/>
    <property type="evidence" value="ECO:0007669"/>
    <property type="project" value="TreeGrafter"/>
</dbReference>
<dbReference type="Proteomes" id="UP000476064">
    <property type="component" value="Chromosome"/>
</dbReference>
<dbReference type="AlphaFoldDB" id="A0A6C0G6G7"/>
<dbReference type="InterPro" id="IPR051531">
    <property type="entry name" value="N-acetyltransferase"/>
</dbReference>
<feature type="domain" description="N-acetyltransferase" evidence="1">
    <location>
        <begin position="11"/>
        <end position="183"/>
    </location>
</feature>
<accession>A0A6C0G6G7</accession>
<keyword evidence="2" id="KW-0808">Transferase</keyword>
<dbReference type="InterPro" id="IPR000182">
    <property type="entry name" value="GNAT_dom"/>
</dbReference>
<dbReference type="Pfam" id="PF13302">
    <property type="entry name" value="Acetyltransf_3"/>
    <property type="match status" value="1"/>
</dbReference>
<proteinExistence type="predicted"/>
<dbReference type="PANTHER" id="PTHR43792:SF9">
    <property type="entry name" value="RIBOSOMAL-PROTEIN-ALANINE ACETYLTRANSFERASE"/>
    <property type="match status" value="1"/>
</dbReference>
<evidence type="ECO:0000259" key="1">
    <source>
        <dbReference type="PROSITE" id="PS51186"/>
    </source>
</evidence>
<sequence>MNDFAIDCGAIVLRLFRPEDLDAFHAITHEPEIVRYLPGWNADTKDIRADWLLNYEIPGNERFLEAVREGRDIGDLQLRLAIELKETGAFIGWVCTGIKDELPPPNREIVYGISAAYGGKGYTTQAAAGLIRYLFEQGLTEELNALALTHNTASNRVIVKCGFRPVGDIMIEGEAYHHYKRFRDA</sequence>
<evidence type="ECO:0000313" key="2">
    <source>
        <dbReference type="EMBL" id="QHT63100.1"/>
    </source>
</evidence>
<protein>
    <submittedName>
        <fullName evidence="2">GNAT family N-acetyltransferase</fullName>
    </submittedName>
</protein>
<dbReference type="EMBL" id="CP048209">
    <property type="protein sequence ID" value="QHT63100.1"/>
    <property type="molecule type" value="Genomic_DNA"/>
</dbReference>